<sequence>MRRIGFLGRAALVAALAVASGIATGLGFEPLGWWPLTMLGVLGLALATRRARSLGRTAAVGLAYGLGLAGPSLVWMSAINDAATVGLIVVMASWYGVLGALLHFAHRTRWWPLLAAGSWAAVEFASATVPFGGFGWLRLAYGMVDSPLAGLLPLVGVAGLSFVTALVGNVVAWLALRRRRGALVMTLVVLAVVAAAAVAGDRIAPAPAHGSASVGWVQGGAPGGGVYGLGPARTITTNQAKATEALAAEVSAGRAPEPDFVVWPENSTDLDPGTDAQTGDIVGSALDSIQRPILVGAILDGPGPEQRRTASLWTEPDGEVTDVYVKRSIVPFGEWIPFRDILLPLIPDLRYVGAQSVAGTEPGLLDVELADGTPLTLGTLVCFDVAFDPVVHDLADADLLVVQSSNAMYQGTAQIEQQFAITRARAAELRREVLVVTTSGVSGLIDPYGAVVSRDAGPGAAYGVEAMPLRSGATPATWLARPLELAISSLTVVWLLGLAIASRSRAWRKASPASSG</sequence>
<name>A0ABP9FJU7_9ACTN</name>
<evidence type="ECO:0000256" key="4">
    <source>
        <dbReference type="ARBA" id="ARBA00022692"/>
    </source>
</evidence>
<keyword evidence="11" id="KW-1185">Reference proteome</keyword>
<dbReference type="EMBL" id="BAABLV010000038">
    <property type="protein sequence ID" value="GAA4905556.1"/>
    <property type="molecule type" value="Genomic_DNA"/>
</dbReference>
<keyword evidence="5 8" id="KW-1133">Transmembrane helix</keyword>
<dbReference type="NCBIfam" id="TIGR00546">
    <property type="entry name" value="lnt"/>
    <property type="match status" value="1"/>
</dbReference>
<keyword evidence="3 8" id="KW-0808">Transferase</keyword>
<feature type="transmembrane region" description="Helical" evidence="8">
    <location>
        <begin position="182"/>
        <end position="200"/>
    </location>
</feature>
<dbReference type="CDD" id="cd07571">
    <property type="entry name" value="ALP_N-acyl_transferase"/>
    <property type="match status" value="1"/>
</dbReference>
<comment type="caution">
    <text evidence="10">The sequence shown here is derived from an EMBL/GenBank/DDBJ whole genome shotgun (WGS) entry which is preliminary data.</text>
</comment>
<keyword evidence="6 8" id="KW-0472">Membrane</keyword>
<evidence type="ECO:0000256" key="7">
    <source>
        <dbReference type="ARBA" id="ARBA00023315"/>
    </source>
</evidence>
<evidence type="ECO:0000256" key="1">
    <source>
        <dbReference type="ARBA" id="ARBA00004651"/>
    </source>
</evidence>
<evidence type="ECO:0000256" key="8">
    <source>
        <dbReference type="HAMAP-Rule" id="MF_01148"/>
    </source>
</evidence>
<comment type="function">
    <text evidence="8">Catalyzes the phospholipid dependent N-acylation of the N-terminal cysteine of apolipoprotein, the last step in lipoprotein maturation.</text>
</comment>
<dbReference type="InterPro" id="IPR003010">
    <property type="entry name" value="C-N_Hydrolase"/>
</dbReference>
<keyword evidence="4 8" id="KW-0812">Transmembrane</keyword>
<protein>
    <recommendedName>
        <fullName evidence="8">Apolipoprotein N-acyltransferase</fullName>
        <shortName evidence="8">ALP N-acyltransferase</shortName>
        <ecNumber evidence="8">2.3.1.269</ecNumber>
    </recommendedName>
</protein>
<dbReference type="HAMAP" id="MF_01148">
    <property type="entry name" value="Lnt"/>
    <property type="match status" value="1"/>
</dbReference>
<dbReference type="InterPro" id="IPR036526">
    <property type="entry name" value="C-N_Hydrolase_sf"/>
</dbReference>
<feature type="transmembrane region" description="Helical" evidence="8">
    <location>
        <begin position="59"/>
        <end position="79"/>
    </location>
</feature>
<feature type="transmembrane region" description="Helical" evidence="8">
    <location>
        <begin position="111"/>
        <end position="131"/>
    </location>
</feature>
<evidence type="ECO:0000256" key="3">
    <source>
        <dbReference type="ARBA" id="ARBA00022679"/>
    </source>
</evidence>
<organism evidence="10 11">
    <name type="scientific">Tessaracoccus lubricantis</name>
    <dbReference type="NCBI Taxonomy" id="545543"/>
    <lineage>
        <taxon>Bacteria</taxon>
        <taxon>Bacillati</taxon>
        <taxon>Actinomycetota</taxon>
        <taxon>Actinomycetes</taxon>
        <taxon>Propionibacteriales</taxon>
        <taxon>Propionibacteriaceae</taxon>
        <taxon>Tessaracoccus</taxon>
    </lineage>
</organism>
<reference evidence="11" key="1">
    <citation type="journal article" date="2019" name="Int. J. Syst. Evol. Microbiol.">
        <title>The Global Catalogue of Microorganisms (GCM) 10K type strain sequencing project: providing services to taxonomists for standard genome sequencing and annotation.</title>
        <authorList>
            <consortium name="The Broad Institute Genomics Platform"/>
            <consortium name="The Broad Institute Genome Sequencing Center for Infectious Disease"/>
            <person name="Wu L."/>
            <person name="Ma J."/>
        </authorList>
    </citation>
    <scope>NUCLEOTIDE SEQUENCE [LARGE SCALE GENOMIC DNA]</scope>
    <source>
        <strain evidence="11">JCM 19125</strain>
    </source>
</reference>
<keyword evidence="7 8" id="KW-0012">Acyltransferase</keyword>
<accession>A0ABP9FJU7</accession>
<feature type="domain" description="CN hydrolase" evidence="9">
    <location>
        <begin position="222"/>
        <end position="469"/>
    </location>
</feature>
<comment type="similarity">
    <text evidence="8">Belongs to the CN hydrolase family. Apolipoprotein N-acyltransferase subfamily.</text>
</comment>
<dbReference type="Pfam" id="PF00795">
    <property type="entry name" value="CN_hydrolase"/>
    <property type="match status" value="1"/>
</dbReference>
<evidence type="ECO:0000313" key="11">
    <source>
        <dbReference type="Proteomes" id="UP001501521"/>
    </source>
</evidence>
<evidence type="ECO:0000259" key="9">
    <source>
        <dbReference type="PROSITE" id="PS50263"/>
    </source>
</evidence>
<dbReference type="InterPro" id="IPR045378">
    <property type="entry name" value="LNT_N"/>
</dbReference>
<dbReference type="EC" id="2.3.1.269" evidence="8"/>
<evidence type="ECO:0000256" key="2">
    <source>
        <dbReference type="ARBA" id="ARBA00022475"/>
    </source>
</evidence>
<dbReference type="PANTHER" id="PTHR38686">
    <property type="entry name" value="APOLIPOPROTEIN N-ACYLTRANSFERASE"/>
    <property type="match status" value="1"/>
</dbReference>
<feature type="transmembrane region" description="Helical" evidence="8">
    <location>
        <begin position="151"/>
        <end position="175"/>
    </location>
</feature>
<comment type="subcellular location">
    <subcellularLocation>
        <location evidence="1 8">Cell membrane</location>
        <topology evidence="1 8">Multi-pass membrane protein</topology>
    </subcellularLocation>
</comment>
<dbReference type="SUPFAM" id="SSF56317">
    <property type="entry name" value="Carbon-nitrogen hydrolase"/>
    <property type="match status" value="1"/>
</dbReference>
<proteinExistence type="inferred from homology"/>
<feature type="transmembrane region" description="Helical" evidence="8">
    <location>
        <begin position="31"/>
        <end position="47"/>
    </location>
</feature>
<evidence type="ECO:0000313" key="10">
    <source>
        <dbReference type="EMBL" id="GAA4905556.1"/>
    </source>
</evidence>
<gene>
    <name evidence="10" type="primary">lnt_2</name>
    <name evidence="8" type="synonym">lnt</name>
    <name evidence="10" type="ORF">GCM10025789_26100</name>
</gene>
<keyword evidence="2 8" id="KW-1003">Cell membrane</keyword>
<feature type="transmembrane region" description="Helical" evidence="8">
    <location>
        <begin position="85"/>
        <end position="104"/>
    </location>
</feature>
<dbReference type="InterPro" id="IPR004563">
    <property type="entry name" value="Apolipo_AcylTrfase"/>
</dbReference>
<comment type="catalytic activity">
    <reaction evidence="8">
        <text>N-terminal S-1,2-diacyl-sn-glyceryl-L-cysteinyl-[lipoprotein] + a glycerophospholipid = N-acyl-S-1,2-diacyl-sn-glyceryl-L-cysteinyl-[lipoprotein] + a 2-acyl-sn-glycero-3-phospholipid + H(+)</text>
        <dbReference type="Rhea" id="RHEA:48228"/>
        <dbReference type="Rhea" id="RHEA-COMP:14681"/>
        <dbReference type="Rhea" id="RHEA-COMP:14684"/>
        <dbReference type="ChEBI" id="CHEBI:15378"/>
        <dbReference type="ChEBI" id="CHEBI:136912"/>
        <dbReference type="ChEBI" id="CHEBI:140656"/>
        <dbReference type="ChEBI" id="CHEBI:140657"/>
        <dbReference type="ChEBI" id="CHEBI:140660"/>
        <dbReference type="EC" id="2.3.1.269"/>
    </reaction>
</comment>
<evidence type="ECO:0000256" key="6">
    <source>
        <dbReference type="ARBA" id="ARBA00023136"/>
    </source>
</evidence>
<evidence type="ECO:0000256" key="5">
    <source>
        <dbReference type="ARBA" id="ARBA00022989"/>
    </source>
</evidence>
<dbReference type="PROSITE" id="PS50263">
    <property type="entry name" value="CN_HYDROLASE"/>
    <property type="match status" value="1"/>
</dbReference>
<dbReference type="Proteomes" id="UP001501521">
    <property type="component" value="Unassembled WGS sequence"/>
</dbReference>
<comment type="pathway">
    <text evidence="8">Protein modification; lipoprotein biosynthesis (N-acyl transfer).</text>
</comment>
<dbReference type="PANTHER" id="PTHR38686:SF1">
    <property type="entry name" value="APOLIPOPROTEIN N-ACYLTRANSFERASE"/>
    <property type="match status" value="1"/>
</dbReference>
<dbReference type="Gene3D" id="3.60.110.10">
    <property type="entry name" value="Carbon-nitrogen hydrolase"/>
    <property type="match status" value="1"/>
</dbReference>
<dbReference type="Pfam" id="PF20154">
    <property type="entry name" value="LNT_N"/>
    <property type="match status" value="1"/>
</dbReference>